<gene>
    <name evidence="1" type="ORF">OCBIM_22013887mg</name>
</gene>
<accession>A0A0L8HI94</accession>
<proteinExistence type="predicted"/>
<evidence type="ECO:0000313" key="1">
    <source>
        <dbReference type="EMBL" id="KOF88978.1"/>
    </source>
</evidence>
<sequence length="70" mass="8117">MSSGGHVLSAYLRETDSQTGERADTLFQSKMLLYNELRHTILFNDYNFFAFTYFIPKYQCGHTITLLAND</sequence>
<dbReference type="EMBL" id="KQ418070">
    <property type="protein sequence ID" value="KOF88978.1"/>
    <property type="molecule type" value="Genomic_DNA"/>
</dbReference>
<reference evidence="1" key="1">
    <citation type="submission" date="2015-07" db="EMBL/GenBank/DDBJ databases">
        <title>MeaNS - Measles Nucleotide Surveillance Program.</title>
        <authorList>
            <person name="Tran T."/>
            <person name="Druce J."/>
        </authorList>
    </citation>
    <scope>NUCLEOTIDE SEQUENCE</scope>
    <source>
        <strain evidence="1">UCB-OBI-ISO-001</strain>
        <tissue evidence="1">Gonad</tissue>
    </source>
</reference>
<dbReference type="AlphaFoldDB" id="A0A0L8HI94"/>
<name>A0A0L8HI94_OCTBM</name>
<organism evidence="1">
    <name type="scientific">Octopus bimaculoides</name>
    <name type="common">California two-spotted octopus</name>
    <dbReference type="NCBI Taxonomy" id="37653"/>
    <lineage>
        <taxon>Eukaryota</taxon>
        <taxon>Metazoa</taxon>
        <taxon>Spiralia</taxon>
        <taxon>Lophotrochozoa</taxon>
        <taxon>Mollusca</taxon>
        <taxon>Cephalopoda</taxon>
        <taxon>Coleoidea</taxon>
        <taxon>Octopodiformes</taxon>
        <taxon>Octopoda</taxon>
        <taxon>Incirrata</taxon>
        <taxon>Octopodidae</taxon>
        <taxon>Octopus</taxon>
    </lineage>
</organism>
<protein>
    <submittedName>
        <fullName evidence="1">Uncharacterized protein</fullName>
    </submittedName>
</protein>